<dbReference type="PATRIC" id="fig|1123501.6.peg.2667"/>
<proteinExistence type="predicted"/>
<dbReference type="RefSeq" id="WP_018301461.1">
    <property type="nucleotide sequence ID" value="NZ_KB902277.1"/>
</dbReference>
<comment type="caution">
    <text evidence="1">The sequence shown here is derived from an EMBL/GenBank/DDBJ whole genome shotgun (WGS) entry which is preliminary data.</text>
</comment>
<dbReference type="Proteomes" id="UP000035100">
    <property type="component" value="Unassembled WGS sequence"/>
</dbReference>
<evidence type="ECO:0000313" key="1">
    <source>
        <dbReference type="EMBL" id="KIQ68827.1"/>
    </source>
</evidence>
<dbReference type="PANTHER" id="PTHR12910">
    <property type="entry name" value="NADH-UBIQUINONE OXIDOREDUCTASE SUBUNIT B17.2"/>
    <property type="match status" value="1"/>
</dbReference>
<keyword evidence="1" id="KW-0830">Ubiquinone</keyword>
<dbReference type="GO" id="GO:0006979">
    <property type="term" value="P:response to oxidative stress"/>
    <property type="evidence" value="ECO:0007669"/>
    <property type="project" value="TreeGrafter"/>
</dbReference>
<dbReference type="NCBIfam" id="NF006040">
    <property type="entry name" value="PRK08183.1"/>
    <property type="match status" value="1"/>
</dbReference>
<dbReference type="GO" id="GO:0045271">
    <property type="term" value="C:respiratory chain complex I"/>
    <property type="evidence" value="ECO:0007669"/>
    <property type="project" value="InterPro"/>
</dbReference>
<name>A0A0D0Q8X9_9RHOB</name>
<dbReference type="PANTHER" id="PTHR12910:SF2">
    <property type="entry name" value="NADH DEHYDROGENASE [UBIQUINONE] 1 ALPHA SUBCOMPLEX SUBUNIT 12"/>
    <property type="match status" value="1"/>
</dbReference>
<keyword evidence="1" id="KW-0560">Oxidoreductase</keyword>
<evidence type="ECO:0000313" key="2">
    <source>
        <dbReference type="Proteomes" id="UP000035100"/>
    </source>
</evidence>
<dbReference type="eggNOG" id="COG3761">
    <property type="taxonomic scope" value="Bacteria"/>
</dbReference>
<protein>
    <submittedName>
        <fullName evidence="1">NADH:ubiquinone oxidoreductase 17.2 kD subunit</fullName>
        <ecNumber evidence="1">1.6.99.3</ecNumber>
    </submittedName>
</protein>
<dbReference type="InterPro" id="IPR007763">
    <property type="entry name" value="NDUFA12"/>
</dbReference>
<dbReference type="OrthoDB" id="9795340at2"/>
<sequence>MGILKSVLRAFTWWNGQTLNTQLFTWRKGMRVGEDSAGNVFYRNADDSKRWVIYNGEVEGSRVSPEWHGWLHRTWDEPPTEKPLVHQRWEKPHRENMTGTAMAYAPAGSIRRADPLPRADYEAWSPE</sequence>
<gene>
    <name evidence="1" type="ORF">Wenmar_02555</name>
</gene>
<dbReference type="GO" id="GO:0016491">
    <property type="term" value="F:oxidoreductase activity"/>
    <property type="evidence" value="ECO:0007669"/>
    <property type="project" value="UniProtKB-KW"/>
</dbReference>
<dbReference type="STRING" id="1123501.Wenmar_02555"/>
<dbReference type="EMBL" id="AONG01000012">
    <property type="protein sequence ID" value="KIQ68827.1"/>
    <property type="molecule type" value="Genomic_DNA"/>
</dbReference>
<accession>A0A0D0Q8X9</accession>
<organism evidence="1 2">
    <name type="scientific">Wenxinia marina DSM 24838</name>
    <dbReference type="NCBI Taxonomy" id="1123501"/>
    <lineage>
        <taxon>Bacteria</taxon>
        <taxon>Pseudomonadati</taxon>
        <taxon>Pseudomonadota</taxon>
        <taxon>Alphaproteobacteria</taxon>
        <taxon>Rhodobacterales</taxon>
        <taxon>Roseobacteraceae</taxon>
        <taxon>Wenxinia</taxon>
    </lineage>
</organism>
<keyword evidence="2" id="KW-1185">Reference proteome</keyword>
<reference evidence="1 2" key="1">
    <citation type="submission" date="2013-01" db="EMBL/GenBank/DDBJ databases">
        <authorList>
            <person name="Fiebig A."/>
            <person name="Goeker M."/>
            <person name="Klenk H.-P.P."/>
        </authorList>
    </citation>
    <scope>NUCLEOTIDE SEQUENCE [LARGE SCALE GENOMIC DNA]</scope>
    <source>
        <strain evidence="1 2">DSM 24838</strain>
    </source>
</reference>
<dbReference type="AlphaFoldDB" id="A0A0D0Q8X9"/>
<dbReference type="EC" id="1.6.99.3" evidence="1"/>
<dbReference type="Pfam" id="PF05071">
    <property type="entry name" value="NDUFA12"/>
    <property type="match status" value="1"/>
</dbReference>